<dbReference type="InterPro" id="IPR001680">
    <property type="entry name" value="WD40_rpt"/>
</dbReference>
<dbReference type="AlphaFoldDB" id="A0A3M6U1J8"/>
<keyword evidence="3" id="KW-1185">Reference proteome</keyword>
<comment type="caution">
    <text evidence="2">The sequence shown here is derived from an EMBL/GenBank/DDBJ whole genome shotgun (WGS) entry which is preliminary data.</text>
</comment>
<organism evidence="2 3">
    <name type="scientific">Pocillopora damicornis</name>
    <name type="common">Cauliflower coral</name>
    <name type="synonym">Millepora damicornis</name>
    <dbReference type="NCBI Taxonomy" id="46731"/>
    <lineage>
        <taxon>Eukaryota</taxon>
        <taxon>Metazoa</taxon>
        <taxon>Cnidaria</taxon>
        <taxon>Anthozoa</taxon>
        <taxon>Hexacorallia</taxon>
        <taxon>Scleractinia</taxon>
        <taxon>Astrocoeniina</taxon>
        <taxon>Pocilloporidae</taxon>
        <taxon>Pocillopora</taxon>
    </lineage>
</organism>
<feature type="repeat" description="WD" evidence="1">
    <location>
        <begin position="35"/>
        <end position="69"/>
    </location>
</feature>
<evidence type="ECO:0000256" key="1">
    <source>
        <dbReference type="PROSITE-ProRule" id="PRU00221"/>
    </source>
</evidence>
<dbReference type="PROSITE" id="PS50294">
    <property type="entry name" value="WD_REPEATS_REGION"/>
    <property type="match status" value="1"/>
</dbReference>
<dbReference type="PANTHER" id="PTHR19879">
    <property type="entry name" value="TRANSCRIPTION INITIATION FACTOR TFIID"/>
    <property type="match status" value="1"/>
</dbReference>
<dbReference type="GO" id="GO:0016251">
    <property type="term" value="F:RNA polymerase II general transcription initiation factor activity"/>
    <property type="evidence" value="ECO:0007669"/>
    <property type="project" value="TreeGrafter"/>
</dbReference>
<dbReference type="GO" id="GO:0006367">
    <property type="term" value="P:transcription initiation at RNA polymerase II promoter"/>
    <property type="evidence" value="ECO:0007669"/>
    <property type="project" value="TreeGrafter"/>
</dbReference>
<protein>
    <submittedName>
        <fullName evidence="2">Uncharacterized protein</fullName>
    </submittedName>
</protein>
<proteinExistence type="predicted"/>
<dbReference type="EMBL" id="RCHS01002416">
    <property type="protein sequence ID" value="RMX47502.1"/>
    <property type="molecule type" value="Genomic_DNA"/>
</dbReference>
<dbReference type="SMART" id="SM00320">
    <property type="entry name" value="WD40"/>
    <property type="match status" value="1"/>
</dbReference>
<gene>
    <name evidence="2" type="ORF">pdam_00002120</name>
</gene>
<dbReference type="InterPro" id="IPR036322">
    <property type="entry name" value="WD40_repeat_dom_sf"/>
</dbReference>
<accession>A0A3M6U1J8</accession>
<reference evidence="2 3" key="1">
    <citation type="journal article" date="2018" name="Sci. Rep.">
        <title>Comparative analysis of the Pocillopora damicornis genome highlights role of immune system in coral evolution.</title>
        <authorList>
            <person name="Cunning R."/>
            <person name="Bay R.A."/>
            <person name="Gillette P."/>
            <person name="Baker A.C."/>
            <person name="Traylor-Knowles N."/>
        </authorList>
    </citation>
    <scope>NUCLEOTIDE SEQUENCE [LARGE SCALE GENOMIC DNA]</scope>
    <source>
        <strain evidence="2">RSMAS</strain>
        <tissue evidence="2">Whole animal</tissue>
    </source>
</reference>
<feature type="non-terminal residue" evidence="2">
    <location>
        <position position="1"/>
    </location>
</feature>
<dbReference type="STRING" id="46731.A0A3M6U1J8"/>
<dbReference type="Proteomes" id="UP000275408">
    <property type="component" value="Unassembled WGS sequence"/>
</dbReference>
<dbReference type="InterPro" id="IPR015943">
    <property type="entry name" value="WD40/YVTN_repeat-like_dom_sf"/>
</dbReference>
<name>A0A3M6U1J8_POCDA</name>
<dbReference type="SUPFAM" id="SSF50978">
    <property type="entry name" value="WD40 repeat-like"/>
    <property type="match status" value="1"/>
</dbReference>
<dbReference type="Pfam" id="PF00400">
    <property type="entry name" value="WD40"/>
    <property type="match status" value="1"/>
</dbReference>
<keyword evidence="1" id="KW-0853">WD repeat</keyword>
<dbReference type="GO" id="GO:0005669">
    <property type="term" value="C:transcription factor TFIID complex"/>
    <property type="evidence" value="ECO:0007669"/>
    <property type="project" value="TreeGrafter"/>
</dbReference>
<dbReference type="PANTHER" id="PTHR19879:SF1">
    <property type="entry name" value="CANNONBALL-RELATED"/>
    <property type="match status" value="1"/>
</dbReference>
<dbReference type="OrthoDB" id="10266330at2759"/>
<evidence type="ECO:0000313" key="3">
    <source>
        <dbReference type="Proteomes" id="UP000275408"/>
    </source>
</evidence>
<sequence>KENVNLFDVLMCVSPFISLAVRLWSLHSYTNVVAYKGHNFPVWDLDISPQCLYFATGSQDRTARLWNLEYTFPLRIFAGHLQDVDVRFVSNFIKTVRISLPPHRTALVAYGTYSLETVSDFSQDTRVQFML</sequence>
<dbReference type="PROSITE" id="PS50082">
    <property type="entry name" value="WD_REPEATS_2"/>
    <property type="match status" value="1"/>
</dbReference>
<dbReference type="Gene3D" id="2.130.10.10">
    <property type="entry name" value="YVTN repeat-like/Quinoprotein amine dehydrogenase"/>
    <property type="match status" value="1"/>
</dbReference>
<evidence type="ECO:0000313" key="2">
    <source>
        <dbReference type="EMBL" id="RMX47502.1"/>
    </source>
</evidence>